<reference evidence="3 4" key="1">
    <citation type="submission" date="2020-08" db="EMBL/GenBank/DDBJ databases">
        <title>Functional genomics of gut bacteria from endangered species of beetles.</title>
        <authorList>
            <person name="Carlos-Shanley C."/>
        </authorList>
    </citation>
    <scope>NUCLEOTIDE SEQUENCE [LARGE SCALE GENOMIC DNA]</scope>
    <source>
        <strain evidence="3 4">S00239</strain>
    </source>
</reference>
<dbReference type="AlphaFoldDB" id="A0A840L9W2"/>
<dbReference type="Proteomes" id="UP000562027">
    <property type="component" value="Unassembled WGS sequence"/>
</dbReference>
<evidence type="ECO:0000259" key="2">
    <source>
        <dbReference type="Pfam" id="PF22570"/>
    </source>
</evidence>
<accession>A0A840L9W2</accession>
<feature type="transmembrane region" description="Helical" evidence="1">
    <location>
        <begin position="66"/>
        <end position="83"/>
    </location>
</feature>
<dbReference type="Pfam" id="PF22570">
    <property type="entry name" value="LiaF-TM"/>
    <property type="match status" value="1"/>
</dbReference>
<protein>
    <submittedName>
        <fullName evidence="3">Putative membrane protein</fullName>
    </submittedName>
</protein>
<proteinExistence type="predicted"/>
<keyword evidence="1" id="KW-0812">Transmembrane</keyword>
<name>A0A840L9W2_9BURK</name>
<gene>
    <name evidence="3" type="ORF">HNP55_003914</name>
</gene>
<feature type="domain" description="LiaF transmembrane" evidence="2">
    <location>
        <begin position="12"/>
        <end position="107"/>
    </location>
</feature>
<keyword evidence="1" id="KW-0472">Membrane</keyword>
<dbReference type="RefSeq" id="WP_184303282.1">
    <property type="nucleotide sequence ID" value="NZ_JACHLP010000009.1"/>
</dbReference>
<sequence>MKRAQDSKQQLLFGLVLTLLGLAFLLDNFHVFDVRRVLPFWPLILIALGALKLSQDADARGRGIGFALIAVGSLLTLRHLGIFDFRWRDFWPLLLIGAGVLVMFRGRLAWEQSGGAATVELLEEDRVQISTVLSGNQSKLSSPRFAGGEIKVVMGETLLDLRQASIEGPAQLNILVVMGSVKLLLPPDWSVSVKGKPLLSEISDKTTPPLMSSKQLLIQAELVLGGLDLRN</sequence>
<keyword evidence="4" id="KW-1185">Reference proteome</keyword>
<evidence type="ECO:0000313" key="4">
    <source>
        <dbReference type="Proteomes" id="UP000562027"/>
    </source>
</evidence>
<comment type="caution">
    <text evidence="3">The sequence shown here is derived from an EMBL/GenBank/DDBJ whole genome shotgun (WGS) entry which is preliminary data.</text>
</comment>
<feature type="transmembrane region" description="Helical" evidence="1">
    <location>
        <begin position="12"/>
        <end position="32"/>
    </location>
</feature>
<dbReference type="InterPro" id="IPR054331">
    <property type="entry name" value="LiaF_TM"/>
</dbReference>
<dbReference type="EMBL" id="JACHLP010000009">
    <property type="protein sequence ID" value="MBB4845364.1"/>
    <property type="molecule type" value="Genomic_DNA"/>
</dbReference>
<keyword evidence="1" id="KW-1133">Transmembrane helix</keyword>
<organism evidence="3 4">
    <name type="scientific">Roseateles oligotrophus</name>
    <dbReference type="NCBI Taxonomy" id="1769250"/>
    <lineage>
        <taxon>Bacteria</taxon>
        <taxon>Pseudomonadati</taxon>
        <taxon>Pseudomonadota</taxon>
        <taxon>Betaproteobacteria</taxon>
        <taxon>Burkholderiales</taxon>
        <taxon>Sphaerotilaceae</taxon>
        <taxon>Roseateles</taxon>
    </lineage>
</organism>
<evidence type="ECO:0000313" key="3">
    <source>
        <dbReference type="EMBL" id="MBB4845364.1"/>
    </source>
</evidence>
<feature type="transmembrane region" description="Helical" evidence="1">
    <location>
        <begin position="89"/>
        <end position="106"/>
    </location>
</feature>
<feature type="transmembrane region" description="Helical" evidence="1">
    <location>
        <begin position="38"/>
        <end position="54"/>
    </location>
</feature>
<evidence type="ECO:0000256" key="1">
    <source>
        <dbReference type="SAM" id="Phobius"/>
    </source>
</evidence>